<sequence>MSSYSDDLHQAALAYHRLPRPGKLEIQATKPLANQRDLALAYSPGVAAACTEIAKNPAEAATLTTRANLVAVVSNGTAVLGLGNIGPLASKPVMEGKAVLFKKFAGIDVFDIEIAADTIDRVVETVAALEPTFGGINLEDIRGPECFEIEARLKERMKIPVFHDDQHGTAIIVAAAITNGLRLNGKKLSDVKIVASGAGAAAIATLNLLVSMGAQRKNIWVCDIDGLVHEGRNTSMDRWKAVYAQKTDKRTLADVIGGADIFIGLSAPGVLKPEMAKAMGDKPLIMALANPTPEIMPEEARKVRPDAMICTGRSDYPNQVNNVLCFPFIFRGALDVGASAINEEMKHAAVEAIAQLAREAPSDAVAQGVDTGEMGGFGPGSLIPSPFDPRLILRVAPAVAKAAIESGVATRPITNFDEYAAQLMRFAFRSGLVMKPMFAKAKTQPVRVIYAEGEDERVLRATQVVLEEKLATPILVGRPSVVEARIKRFGLSIKAGKDFDLVNPEDDPRYRSYVQSYVEVAGRRGVTPDAARTVVRTNNTVIAALAVTRGEADAMLCGVEGRYMSHLRHVREIVGFSAGISDYAALALLITSKGAFFIADTQVRPNPSAEELAEIASLAAVHVQRFNIKPKIAFVSHSDFGSYDTESSRKMRRATQLLKEKHPEIEADGEMQGDTALSAAARKMVLPHSNLEGEANIMIMPTLDTANVAYQMIKSLADALPVGPILIGPARPAHILTPSVTARGILNMTAVAVVEAQERAARQQPTLFT</sequence>
<dbReference type="Gene3D" id="3.40.50.720">
    <property type="entry name" value="NAD(P)-binding Rossmann-like Domain"/>
    <property type="match status" value="1"/>
</dbReference>
<dbReference type="InterPro" id="IPR042112">
    <property type="entry name" value="P_AcTrfase_dom2"/>
</dbReference>
<dbReference type="GO" id="GO:0016616">
    <property type="term" value="F:oxidoreductase activity, acting on the CH-OH group of donors, NAD or NADP as acceptor"/>
    <property type="evidence" value="ECO:0007669"/>
    <property type="project" value="InterPro"/>
</dbReference>
<dbReference type="InterPro" id="IPR042113">
    <property type="entry name" value="P_AcTrfase_dom1"/>
</dbReference>
<dbReference type="PANTHER" id="PTHR43237:SF4">
    <property type="entry name" value="NADP-DEPENDENT MALIC ENZYME"/>
    <property type="match status" value="1"/>
</dbReference>
<dbReference type="CDD" id="cd05311">
    <property type="entry name" value="NAD_bind_2_malic_enz"/>
    <property type="match status" value="1"/>
</dbReference>
<dbReference type="SUPFAM" id="SSF51735">
    <property type="entry name" value="NAD(P)-binding Rossmann-fold domains"/>
    <property type="match status" value="1"/>
</dbReference>
<keyword evidence="7" id="KW-0560">Oxidoreductase</keyword>
<dbReference type="SUPFAM" id="SSF53659">
    <property type="entry name" value="Isocitrate/Isopropylmalate dehydrogenase-like"/>
    <property type="match status" value="1"/>
</dbReference>
<feature type="domain" description="Malic enzyme NAD-binding" evidence="12">
    <location>
        <begin position="166"/>
        <end position="404"/>
    </location>
</feature>
<evidence type="ECO:0000256" key="7">
    <source>
        <dbReference type="ARBA" id="ARBA00023002"/>
    </source>
</evidence>
<feature type="domain" description="Malic enzyme N-terminal" evidence="13">
    <location>
        <begin position="21"/>
        <end position="154"/>
    </location>
</feature>
<feature type="active site" description="Proton acceptor" evidence="9">
    <location>
        <position position="97"/>
    </location>
</feature>
<dbReference type="GO" id="GO:0004470">
    <property type="term" value="F:malic enzyme activity"/>
    <property type="evidence" value="ECO:0007669"/>
    <property type="project" value="InterPro"/>
</dbReference>
<evidence type="ECO:0000259" key="13">
    <source>
        <dbReference type="SMART" id="SM01274"/>
    </source>
</evidence>
<feature type="binding site" evidence="10">
    <location>
        <position position="139"/>
    </location>
    <ligand>
        <name>a divalent metal cation</name>
        <dbReference type="ChEBI" id="CHEBI:60240"/>
    </ligand>
</feature>
<feature type="binding site" evidence="10">
    <location>
        <position position="140"/>
    </location>
    <ligand>
        <name>a divalent metal cation</name>
        <dbReference type="ChEBI" id="CHEBI:60240"/>
    </ligand>
</feature>
<dbReference type="RefSeq" id="WP_028171125.1">
    <property type="nucleotide sequence ID" value="NZ_AXAX01000001.1"/>
</dbReference>
<evidence type="ECO:0000256" key="5">
    <source>
        <dbReference type="ARBA" id="ARBA00011823"/>
    </source>
</evidence>
<dbReference type="PANTHER" id="PTHR43237">
    <property type="entry name" value="NADP-DEPENDENT MALIC ENZYME"/>
    <property type="match status" value="1"/>
</dbReference>
<dbReference type="SMART" id="SM01274">
    <property type="entry name" value="malic"/>
    <property type="match status" value="1"/>
</dbReference>
<evidence type="ECO:0000313" key="14">
    <source>
        <dbReference type="EMBL" id="BAR61488.1"/>
    </source>
</evidence>
<dbReference type="Pfam" id="PF00390">
    <property type="entry name" value="malic"/>
    <property type="match status" value="1"/>
</dbReference>
<comment type="similarity">
    <text evidence="3">In the N-terminal section; belongs to the malic enzymes family.</text>
</comment>
<dbReference type="Pfam" id="PF01515">
    <property type="entry name" value="PTA_PTB"/>
    <property type="match status" value="1"/>
</dbReference>
<evidence type="ECO:0000256" key="8">
    <source>
        <dbReference type="ARBA" id="ARBA00023268"/>
    </source>
</evidence>
<feature type="binding site" evidence="11">
    <location>
        <position position="290"/>
    </location>
    <ligand>
        <name>a divalent metal cation</name>
        <dbReference type="ChEBI" id="CHEBI:60240"/>
    </ligand>
</feature>
<dbReference type="GO" id="GO:0051287">
    <property type="term" value="F:NAD binding"/>
    <property type="evidence" value="ECO:0007669"/>
    <property type="project" value="InterPro"/>
</dbReference>
<dbReference type="GO" id="GO:0006108">
    <property type="term" value="P:malate metabolic process"/>
    <property type="evidence" value="ECO:0007669"/>
    <property type="project" value="InterPro"/>
</dbReference>
<dbReference type="InterPro" id="IPR012301">
    <property type="entry name" value="Malic_N_dom"/>
</dbReference>
<organism evidence="14 15">
    <name type="scientific">Bradyrhizobium diazoefficiens</name>
    <dbReference type="NCBI Taxonomy" id="1355477"/>
    <lineage>
        <taxon>Bacteria</taxon>
        <taxon>Pseudomonadati</taxon>
        <taxon>Pseudomonadota</taxon>
        <taxon>Alphaproteobacteria</taxon>
        <taxon>Hyphomicrobiales</taxon>
        <taxon>Nitrobacteraceae</taxon>
        <taxon>Bradyrhizobium</taxon>
    </lineage>
</organism>
<dbReference type="FunFam" id="3.40.50.720:FF:000095">
    <property type="entry name" value="NADP-dependent malic enzyme"/>
    <property type="match status" value="1"/>
</dbReference>
<comment type="cofactor">
    <cofactor evidence="1">
        <name>Mn(2+)</name>
        <dbReference type="ChEBI" id="CHEBI:29035"/>
    </cofactor>
</comment>
<dbReference type="InterPro" id="IPR012302">
    <property type="entry name" value="Malic_NAD-bd"/>
</dbReference>
<dbReference type="InterPro" id="IPR051674">
    <property type="entry name" value="Malate_Decarboxylase"/>
</dbReference>
<evidence type="ECO:0000256" key="4">
    <source>
        <dbReference type="ARBA" id="ARBA00008756"/>
    </source>
</evidence>
<keyword evidence="8" id="KW-0511">Multifunctional enzyme</keyword>
<evidence type="ECO:0000256" key="10">
    <source>
        <dbReference type="PIRSR" id="PIRSR036684-2"/>
    </source>
</evidence>
<accession>A0A0E4BW84</accession>
<dbReference type="InterPro" id="IPR012188">
    <property type="entry name" value="ME_PTA"/>
</dbReference>
<protein>
    <submittedName>
        <fullName evidence="14">Malic enzyme</fullName>
    </submittedName>
</protein>
<evidence type="ECO:0000256" key="6">
    <source>
        <dbReference type="ARBA" id="ARBA00022723"/>
    </source>
</evidence>
<dbReference type="SUPFAM" id="SSF53223">
    <property type="entry name" value="Aminoacid dehydrogenase-like, N-terminal domain"/>
    <property type="match status" value="1"/>
</dbReference>
<comment type="cofactor">
    <cofactor evidence="2">
        <name>Mg(2+)</name>
        <dbReference type="ChEBI" id="CHEBI:18420"/>
    </cofactor>
</comment>
<dbReference type="Gene3D" id="3.40.50.10750">
    <property type="entry name" value="Isocitrate/Isopropylmalate dehydrogenase-like"/>
    <property type="match status" value="1"/>
</dbReference>
<reference evidence="14 15" key="1">
    <citation type="submission" date="2014-11" db="EMBL/GenBank/DDBJ databases">
        <title>Symbiosis island explosion on the genome of extra-slow-growing strains of soybean bradyrhizobia with massive insertion sequences.</title>
        <authorList>
            <person name="Iida T."/>
            <person name="Minamisawa K."/>
        </authorList>
    </citation>
    <scope>NUCLEOTIDE SEQUENCE [LARGE SCALE GENOMIC DNA]</scope>
    <source>
        <strain evidence="14 15">NK6</strain>
    </source>
</reference>
<dbReference type="PIRSF" id="PIRSF036684">
    <property type="entry name" value="ME_PTA"/>
    <property type="match status" value="1"/>
</dbReference>
<dbReference type="InterPro" id="IPR002505">
    <property type="entry name" value="PTA_PTB"/>
</dbReference>
<dbReference type="GO" id="GO:0046872">
    <property type="term" value="F:metal ion binding"/>
    <property type="evidence" value="ECO:0007669"/>
    <property type="project" value="UniProtKB-KW"/>
</dbReference>
<proteinExistence type="inferred from homology"/>
<evidence type="ECO:0000259" key="12">
    <source>
        <dbReference type="SMART" id="SM00919"/>
    </source>
</evidence>
<dbReference type="Proteomes" id="UP000063308">
    <property type="component" value="Chromosome"/>
</dbReference>
<evidence type="ECO:0000256" key="11">
    <source>
        <dbReference type="PIRSR" id="PIRSR036684-3"/>
    </source>
</evidence>
<dbReference type="InterPro" id="IPR037062">
    <property type="entry name" value="Malic_N_dom_sf"/>
</dbReference>
<comment type="similarity">
    <text evidence="4">In the C-terminal section; belongs to the phosphate acetyltransferase and butyryltransferase family.</text>
</comment>
<feature type="binding site" evidence="11">
    <location>
        <begin position="79"/>
        <end position="86"/>
    </location>
    <ligand>
        <name>NADP(+)</name>
        <dbReference type="ChEBI" id="CHEBI:58349"/>
    </ligand>
</feature>
<evidence type="ECO:0000256" key="1">
    <source>
        <dbReference type="ARBA" id="ARBA00001936"/>
    </source>
</evidence>
<dbReference type="GO" id="GO:0016746">
    <property type="term" value="F:acyltransferase activity"/>
    <property type="evidence" value="ECO:0007669"/>
    <property type="project" value="InterPro"/>
</dbReference>
<dbReference type="Pfam" id="PF03949">
    <property type="entry name" value="Malic_M"/>
    <property type="match status" value="1"/>
</dbReference>
<evidence type="ECO:0000256" key="3">
    <source>
        <dbReference type="ARBA" id="ARBA00007686"/>
    </source>
</evidence>
<gene>
    <name evidence="14" type="ORF">NK6_8339</name>
</gene>
<dbReference type="FunFam" id="3.40.50.10380:FF:000003">
    <property type="entry name" value="NADP-dependent malic enzyme"/>
    <property type="match status" value="1"/>
</dbReference>
<dbReference type="Gene3D" id="3.40.50.10950">
    <property type="match status" value="1"/>
</dbReference>
<dbReference type="InterPro" id="IPR046346">
    <property type="entry name" value="Aminoacid_DH-like_N_sf"/>
</dbReference>
<dbReference type="EMBL" id="AP014685">
    <property type="protein sequence ID" value="BAR61488.1"/>
    <property type="molecule type" value="Genomic_DNA"/>
</dbReference>
<keyword evidence="6 10" id="KW-0479">Metal-binding</keyword>
<evidence type="ECO:0000256" key="9">
    <source>
        <dbReference type="PIRSR" id="PIRSR036684-1"/>
    </source>
</evidence>
<dbReference type="InterPro" id="IPR036291">
    <property type="entry name" value="NAD(P)-bd_dom_sf"/>
</dbReference>
<evidence type="ECO:0000313" key="15">
    <source>
        <dbReference type="Proteomes" id="UP000063308"/>
    </source>
</evidence>
<name>A0A0E4BW84_9BRAD</name>
<evidence type="ECO:0000256" key="2">
    <source>
        <dbReference type="ARBA" id="ARBA00001946"/>
    </source>
</evidence>
<dbReference type="Gene3D" id="3.40.50.10380">
    <property type="entry name" value="Malic enzyme, N-terminal domain"/>
    <property type="match status" value="1"/>
</dbReference>
<dbReference type="AlphaFoldDB" id="A0A0E4BW84"/>
<dbReference type="InterPro" id="IPR045213">
    <property type="entry name" value="Malic_NAD-bd_bact_type"/>
</dbReference>
<feature type="binding site" evidence="11">
    <location>
        <position position="165"/>
    </location>
    <ligand>
        <name>a divalent metal cation</name>
        <dbReference type="ChEBI" id="CHEBI:60240"/>
    </ligand>
</feature>
<keyword evidence="11" id="KW-0521">NADP</keyword>
<dbReference type="SMART" id="SM00919">
    <property type="entry name" value="Malic_M"/>
    <property type="match status" value="1"/>
</dbReference>
<comment type="subunit">
    <text evidence="5">Homooctamer.</text>
</comment>